<feature type="domain" description="RecX second three-helical" evidence="6">
    <location>
        <begin position="53"/>
        <end position="92"/>
    </location>
</feature>
<comment type="subcellular location">
    <subcellularLocation>
        <location evidence="1 5">Cytoplasm</location>
    </subcellularLocation>
</comment>
<dbReference type="InterPro" id="IPR036388">
    <property type="entry name" value="WH-like_DNA-bd_sf"/>
</dbReference>
<dbReference type="HAMAP" id="MF_01114">
    <property type="entry name" value="RecX"/>
    <property type="match status" value="1"/>
</dbReference>
<keyword evidence="10" id="KW-1185">Reference proteome</keyword>
<comment type="function">
    <text evidence="5">Modulates RecA activity.</text>
</comment>
<evidence type="ECO:0000313" key="10">
    <source>
        <dbReference type="Proteomes" id="UP000077885"/>
    </source>
</evidence>
<evidence type="ECO:0000259" key="7">
    <source>
        <dbReference type="Pfam" id="PF21981"/>
    </source>
</evidence>
<evidence type="ECO:0000256" key="4">
    <source>
        <dbReference type="ARBA" id="ARBA00022490"/>
    </source>
</evidence>
<name>A0A1A9RXQ7_9NEIS</name>
<proteinExistence type="inferred from homology"/>
<dbReference type="Pfam" id="PF02631">
    <property type="entry name" value="RecX_HTH2"/>
    <property type="match status" value="1"/>
</dbReference>
<dbReference type="EMBL" id="LXSL01000022">
    <property type="protein sequence ID" value="OAM27570.1"/>
    <property type="molecule type" value="Genomic_DNA"/>
</dbReference>
<dbReference type="Pfam" id="PF21981">
    <property type="entry name" value="RecX_HTH3"/>
    <property type="match status" value="1"/>
</dbReference>
<dbReference type="AlphaFoldDB" id="A0A1A9RXQ7"/>
<evidence type="ECO:0000313" key="9">
    <source>
        <dbReference type="EMBL" id="OAM27570.1"/>
    </source>
</evidence>
<evidence type="ECO:0000256" key="5">
    <source>
        <dbReference type="HAMAP-Rule" id="MF_01114"/>
    </source>
</evidence>
<reference evidence="10" key="1">
    <citation type="submission" date="2016-05" db="EMBL/GenBank/DDBJ databases">
        <title>Draft genome of Corynebacterium afermentans subsp. afermentans LCDC 88199T.</title>
        <authorList>
            <person name="Bernier A.-M."/>
            <person name="Bernard K."/>
        </authorList>
    </citation>
    <scope>NUCLEOTIDE SEQUENCE [LARGE SCALE GENOMIC DNA]</scope>
    <source>
        <strain evidence="10">NML02-A-017</strain>
    </source>
</reference>
<dbReference type="RefSeq" id="WP_067592934.1">
    <property type="nucleotide sequence ID" value="NZ_LXSL01000022.1"/>
</dbReference>
<dbReference type="InterPro" id="IPR053924">
    <property type="entry name" value="RecX_HTH_2nd"/>
</dbReference>
<dbReference type="Pfam" id="PF21982">
    <property type="entry name" value="RecX_HTH1"/>
    <property type="match status" value="1"/>
</dbReference>
<dbReference type="Gene3D" id="1.10.10.10">
    <property type="entry name" value="Winged helix-like DNA-binding domain superfamily/Winged helix DNA-binding domain"/>
    <property type="match status" value="3"/>
</dbReference>
<dbReference type="Proteomes" id="UP000077885">
    <property type="component" value="Unassembled WGS sequence"/>
</dbReference>
<gene>
    <name evidence="5" type="primary">recX</name>
    <name evidence="9" type="ORF">A7P95_06550</name>
</gene>
<dbReference type="NCBIfam" id="NF001055">
    <property type="entry name" value="PRK00117.2-5"/>
    <property type="match status" value="1"/>
</dbReference>
<organism evidence="9 10">
    <name type="scientific">Eikenella longinqua</name>
    <dbReference type="NCBI Taxonomy" id="1795827"/>
    <lineage>
        <taxon>Bacteria</taxon>
        <taxon>Pseudomonadati</taxon>
        <taxon>Pseudomonadota</taxon>
        <taxon>Betaproteobacteria</taxon>
        <taxon>Neisseriales</taxon>
        <taxon>Neisseriaceae</taxon>
        <taxon>Eikenella</taxon>
    </lineage>
</organism>
<evidence type="ECO:0000256" key="2">
    <source>
        <dbReference type="ARBA" id="ARBA00009695"/>
    </source>
</evidence>
<comment type="similarity">
    <text evidence="2 5">Belongs to the RecX family.</text>
</comment>
<dbReference type="PANTHER" id="PTHR33602">
    <property type="entry name" value="REGULATORY PROTEIN RECX FAMILY PROTEIN"/>
    <property type="match status" value="1"/>
</dbReference>
<dbReference type="PANTHER" id="PTHR33602:SF1">
    <property type="entry name" value="REGULATORY PROTEIN RECX FAMILY PROTEIN"/>
    <property type="match status" value="1"/>
</dbReference>
<feature type="domain" description="RecX third three-helical" evidence="7">
    <location>
        <begin position="98"/>
        <end position="141"/>
    </location>
</feature>
<dbReference type="GO" id="GO:0006282">
    <property type="term" value="P:regulation of DNA repair"/>
    <property type="evidence" value="ECO:0007669"/>
    <property type="project" value="UniProtKB-UniRule"/>
</dbReference>
<accession>A0A1A9RXQ7</accession>
<dbReference type="GO" id="GO:0005737">
    <property type="term" value="C:cytoplasm"/>
    <property type="evidence" value="ECO:0007669"/>
    <property type="project" value="UniProtKB-SubCell"/>
</dbReference>
<dbReference type="InterPro" id="IPR003783">
    <property type="entry name" value="Regulatory_RecX"/>
</dbReference>
<sequence>MSAVKSLRSRALALLSRREMSQAELRRKLAPYAEDPAEIDALLQEFADRNWQSDQRYAESYVYSKGSRYGRLRLAQGLQQQNLDSGLIEAALPSLDNERATARAVLRKKFKQPPADFAEQQRAARFLAYRGFDSDTIRHALDHAWQEEDEEQAE</sequence>
<feature type="domain" description="RecX first three-helical" evidence="8">
    <location>
        <begin position="8"/>
        <end position="44"/>
    </location>
</feature>
<dbReference type="STRING" id="1795827.A7P95_06550"/>
<comment type="caution">
    <text evidence="9">The sequence shown here is derived from an EMBL/GenBank/DDBJ whole genome shotgun (WGS) entry which is preliminary data.</text>
</comment>
<evidence type="ECO:0000259" key="8">
    <source>
        <dbReference type="Pfam" id="PF21982"/>
    </source>
</evidence>
<dbReference type="OrthoDB" id="5295441at2"/>
<dbReference type="InterPro" id="IPR053925">
    <property type="entry name" value="RecX_HTH_3rd"/>
</dbReference>
<dbReference type="InterPro" id="IPR053926">
    <property type="entry name" value="RecX_HTH_1st"/>
</dbReference>
<evidence type="ECO:0000256" key="1">
    <source>
        <dbReference type="ARBA" id="ARBA00004496"/>
    </source>
</evidence>
<evidence type="ECO:0000256" key="3">
    <source>
        <dbReference type="ARBA" id="ARBA00018111"/>
    </source>
</evidence>
<evidence type="ECO:0000259" key="6">
    <source>
        <dbReference type="Pfam" id="PF02631"/>
    </source>
</evidence>
<protein>
    <recommendedName>
        <fullName evidence="3 5">Regulatory protein RecX</fullName>
    </recommendedName>
</protein>
<keyword evidence="4 5" id="KW-0963">Cytoplasm</keyword>